<dbReference type="OrthoDB" id="435846at2759"/>
<dbReference type="Proteomes" id="UP001152797">
    <property type="component" value="Unassembled WGS sequence"/>
</dbReference>
<organism evidence="2">
    <name type="scientific">Cladocopium goreaui</name>
    <dbReference type="NCBI Taxonomy" id="2562237"/>
    <lineage>
        <taxon>Eukaryota</taxon>
        <taxon>Sar</taxon>
        <taxon>Alveolata</taxon>
        <taxon>Dinophyceae</taxon>
        <taxon>Suessiales</taxon>
        <taxon>Symbiodiniaceae</taxon>
        <taxon>Cladocopium</taxon>
    </lineage>
</organism>
<comment type="caution">
    <text evidence="2">The sequence shown here is derived from an EMBL/GenBank/DDBJ whole genome shotgun (WGS) entry which is preliminary data.</text>
</comment>
<reference evidence="3" key="2">
    <citation type="submission" date="2024-04" db="EMBL/GenBank/DDBJ databases">
        <authorList>
            <person name="Chen Y."/>
            <person name="Shah S."/>
            <person name="Dougan E. K."/>
            <person name="Thang M."/>
            <person name="Chan C."/>
        </authorList>
    </citation>
    <scope>NUCLEOTIDE SEQUENCE [LARGE SCALE GENOMIC DNA]</scope>
</reference>
<evidence type="ECO:0000256" key="1">
    <source>
        <dbReference type="SAM" id="MobiDB-lite"/>
    </source>
</evidence>
<accession>A0A9P1DAC7</accession>
<protein>
    <submittedName>
        <fullName evidence="2">Uncharacterized protein</fullName>
    </submittedName>
</protein>
<evidence type="ECO:0000313" key="4">
    <source>
        <dbReference type="Proteomes" id="UP001152797"/>
    </source>
</evidence>
<proteinExistence type="predicted"/>
<dbReference type="EMBL" id="CAMXCT010003707">
    <property type="protein sequence ID" value="CAI4005851.1"/>
    <property type="molecule type" value="Genomic_DNA"/>
</dbReference>
<dbReference type="AlphaFoldDB" id="A0A9P1DAC7"/>
<keyword evidence="4" id="KW-1185">Reference proteome</keyword>
<evidence type="ECO:0000313" key="2">
    <source>
        <dbReference type="EMBL" id="CAI4005851.1"/>
    </source>
</evidence>
<dbReference type="EMBL" id="CAMXCT020003707">
    <property type="protein sequence ID" value="CAL1159226.1"/>
    <property type="molecule type" value="Genomic_DNA"/>
</dbReference>
<gene>
    <name evidence="2" type="ORF">C1SCF055_LOCUS31538</name>
</gene>
<evidence type="ECO:0000313" key="3">
    <source>
        <dbReference type="EMBL" id="CAL1159226.1"/>
    </source>
</evidence>
<dbReference type="EMBL" id="CAMXCT030003707">
    <property type="protein sequence ID" value="CAL4793163.1"/>
    <property type="molecule type" value="Genomic_DNA"/>
</dbReference>
<feature type="region of interest" description="Disordered" evidence="1">
    <location>
        <begin position="904"/>
        <end position="936"/>
    </location>
</feature>
<sequence>MGLFRMRAEQQWWSSNASVKRLTKKLLHCWAQHVEVGVEESMRLKCPDPTLETRNHPFTVASRRKGSKALQLALIQRFTCKGGGFVSTKNELTLSALGVVQKGSTLGSRTSSEYVARALVATCGFCTEYIASARLKVLSIILRLNGHHFAAPTQLLPAGGDPDETEEALKSFTEALKVAGGAAKGERVEVPKGSFNWKQYRQATKAVLAGVANSLRNCFPAGWSMKKCVPPNLLTPASTGCDRVSLADLEKATFDRPKTMHFFFNYDFRSFQATPQFYQHEDFHRLIFSADEGTEGFLGFLHLANSGVYTLMWPDIFHRINRRVAQALNHPSCEEVKHLLKQAMKLFRFSRAPFATGRFGQMISEARRDLLQAVVAGKVDDLVDMWLSGVARDRGVAVLADDSNQDKLRSVIAVFRPLRAYLGVLDSDMQRKPTASVHHALYLASGRAHHKLLSSTLSDSTSQKTLGYVGALEEDEEGAEKLGVHASLLLSVLGALCDLDVTHVSLPWKVACGFDQSLMPGLLEYMEAEWCFVISVVDHQDPKDQLWKLLSHTRWQVYRDVMTKAEHFNFRFPVLAAGDPDAKPFMDTIRAVMGITSDTEDETAGATDSLLSSLHSELAFNDMRDACRRHSKKERQQSSSFHCVAMKSASTRSSGCKQVDVQDSDWATPIPRKEIQTSVLSALRLSDRALGIPTTGLTKCKAPSLTKPHILCQRLGLLKCLQKVFEQSKGTVEERRDATVNAYHDLWLSKVVGEHAFIREISSNGGNTNHPELVLRAGPFTVLTIGVTPASSDAPETYNLCLPTQEKIVKSLEDFEMAPAEPVVAPGTGTLAFRAKGDYLPLANFVAEHLILQIGAGVLRSLCARMKMKKAGNLTHKLRVELFLKTLGYDDQYVQSVLDQIRDRPPRKRKAAGNKEGDDEEPSNIYSFKPSHSCIT</sequence>
<name>A0A9P1DAC7_9DINO</name>
<reference evidence="2" key="1">
    <citation type="submission" date="2022-10" db="EMBL/GenBank/DDBJ databases">
        <authorList>
            <person name="Chen Y."/>
            <person name="Dougan E. K."/>
            <person name="Chan C."/>
            <person name="Rhodes N."/>
            <person name="Thang M."/>
        </authorList>
    </citation>
    <scope>NUCLEOTIDE SEQUENCE</scope>
</reference>